<keyword evidence="2" id="KW-1185">Reference proteome</keyword>
<name>A0A813ZAI6_9BILA</name>
<gene>
    <name evidence="1" type="ORF">JXQ802_LOCUS8939</name>
</gene>
<reference evidence="1" key="1">
    <citation type="submission" date="2021-02" db="EMBL/GenBank/DDBJ databases">
        <authorList>
            <person name="Nowell W R."/>
        </authorList>
    </citation>
    <scope>NUCLEOTIDE SEQUENCE</scope>
</reference>
<comment type="caution">
    <text evidence="1">The sequence shown here is derived from an EMBL/GenBank/DDBJ whole genome shotgun (WGS) entry which is preliminary data.</text>
</comment>
<sequence>MYLFSRINRLRIRSEQIKIPLNEQNLIINLAKKILNSPLKILAIDFDKTLIDDDSGSSMSFENIYIRNQFFWLIKYLIQHKWICITSFNENTPTKFNENLGIVTQTIVRRLLKLTDKNLSRHSINKRLAHEYKIIIESYPSRSYGKIEHIQNCINQIQQISSFSFDIQPYHIALFDDNLMNIKEAKEYFPAVLISIDEFNIKSKTIEPMIPLIDQLTQQSWNEYEKLKTKRKYSRGDRLQGSEL</sequence>
<dbReference type="EMBL" id="CAJNOL010000161">
    <property type="protein sequence ID" value="CAF0896670.1"/>
    <property type="molecule type" value="Genomic_DNA"/>
</dbReference>
<accession>A0A813ZAI6</accession>
<dbReference type="Proteomes" id="UP000663870">
    <property type="component" value="Unassembled WGS sequence"/>
</dbReference>
<proteinExistence type="predicted"/>
<evidence type="ECO:0000313" key="2">
    <source>
        <dbReference type="Proteomes" id="UP000663870"/>
    </source>
</evidence>
<dbReference type="SUPFAM" id="SSF56784">
    <property type="entry name" value="HAD-like"/>
    <property type="match status" value="1"/>
</dbReference>
<dbReference type="InterPro" id="IPR036412">
    <property type="entry name" value="HAD-like_sf"/>
</dbReference>
<evidence type="ECO:0000313" key="1">
    <source>
        <dbReference type="EMBL" id="CAF0896670.1"/>
    </source>
</evidence>
<protein>
    <submittedName>
        <fullName evidence="1">Uncharacterized protein</fullName>
    </submittedName>
</protein>
<organism evidence="1 2">
    <name type="scientific">Rotaria sordida</name>
    <dbReference type="NCBI Taxonomy" id="392033"/>
    <lineage>
        <taxon>Eukaryota</taxon>
        <taxon>Metazoa</taxon>
        <taxon>Spiralia</taxon>
        <taxon>Gnathifera</taxon>
        <taxon>Rotifera</taxon>
        <taxon>Eurotatoria</taxon>
        <taxon>Bdelloidea</taxon>
        <taxon>Philodinida</taxon>
        <taxon>Philodinidae</taxon>
        <taxon>Rotaria</taxon>
    </lineage>
</organism>
<dbReference type="AlphaFoldDB" id="A0A813ZAI6"/>